<gene>
    <name evidence="2" type="ORF">S01H1_84318</name>
</gene>
<comment type="caution">
    <text evidence="2">The sequence shown here is derived from an EMBL/GenBank/DDBJ whole genome shotgun (WGS) entry which is preliminary data.</text>
</comment>
<dbReference type="AlphaFoldDB" id="X0XFU3"/>
<accession>X0XFU3</accession>
<evidence type="ECO:0000313" key="2">
    <source>
        <dbReference type="EMBL" id="GAG42054.1"/>
    </source>
</evidence>
<organism evidence="2">
    <name type="scientific">marine sediment metagenome</name>
    <dbReference type="NCBI Taxonomy" id="412755"/>
    <lineage>
        <taxon>unclassified sequences</taxon>
        <taxon>metagenomes</taxon>
        <taxon>ecological metagenomes</taxon>
    </lineage>
</organism>
<sequence>MAQEDRPMEQPAVRTTIVGGRPPGSGKTVGPIPRGIEVLIKKAAVDPGFKMLLLAKRDGAA</sequence>
<evidence type="ECO:0000256" key="1">
    <source>
        <dbReference type="SAM" id="MobiDB-lite"/>
    </source>
</evidence>
<dbReference type="EMBL" id="BARS01057531">
    <property type="protein sequence ID" value="GAG42054.1"/>
    <property type="molecule type" value="Genomic_DNA"/>
</dbReference>
<proteinExistence type="predicted"/>
<feature type="region of interest" description="Disordered" evidence="1">
    <location>
        <begin position="1"/>
        <end position="30"/>
    </location>
</feature>
<feature type="non-terminal residue" evidence="2">
    <location>
        <position position="61"/>
    </location>
</feature>
<name>X0XFU3_9ZZZZ</name>
<reference evidence="2" key="1">
    <citation type="journal article" date="2014" name="Front. Microbiol.">
        <title>High frequency of phylogenetically diverse reductive dehalogenase-homologous genes in deep subseafloor sedimentary metagenomes.</title>
        <authorList>
            <person name="Kawai M."/>
            <person name="Futagami T."/>
            <person name="Toyoda A."/>
            <person name="Takaki Y."/>
            <person name="Nishi S."/>
            <person name="Hori S."/>
            <person name="Arai W."/>
            <person name="Tsubouchi T."/>
            <person name="Morono Y."/>
            <person name="Uchiyama I."/>
            <person name="Ito T."/>
            <person name="Fujiyama A."/>
            <person name="Inagaki F."/>
            <person name="Takami H."/>
        </authorList>
    </citation>
    <scope>NUCLEOTIDE SEQUENCE</scope>
    <source>
        <strain evidence="2">Expedition CK06-06</strain>
    </source>
</reference>
<protein>
    <submittedName>
        <fullName evidence="2">Uncharacterized protein</fullName>
    </submittedName>
</protein>